<dbReference type="SUPFAM" id="SSF56112">
    <property type="entry name" value="Protein kinase-like (PK-like)"/>
    <property type="match status" value="1"/>
</dbReference>
<dbReference type="InterPro" id="IPR045874">
    <property type="entry name" value="LRK10/LRL21-25-like"/>
</dbReference>
<evidence type="ECO:0000256" key="5">
    <source>
        <dbReference type="ARBA" id="ARBA00022989"/>
    </source>
</evidence>
<evidence type="ECO:0000256" key="1">
    <source>
        <dbReference type="ARBA" id="ARBA00004479"/>
    </source>
</evidence>
<keyword evidence="9" id="KW-0808">Transferase</keyword>
<dbReference type="OrthoDB" id="547665at2759"/>
<evidence type="ECO:0000256" key="4">
    <source>
        <dbReference type="ARBA" id="ARBA00022729"/>
    </source>
</evidence>
<keyword evidence="4" id="KW-0732">Signal</keyword>
<evidence type="ECO:0000313" key="10">
    <source>
        <dbReference type="Proteomes" id="UP000594638"/>
    </source>
</evidence>
<keyword evidence="2" id="KW-0723">Serine/threonine-protein kinase</keyword>
<name>A0A8S0VGN3_OLEEU</name>
<evidence type="ECO:0000256" key="2">
    <source>
        <dbReference type="ARBA" id="ARBA00022527"/>
    </source>
</evidence>
<keyword evidence="9" id="KW-0418">Kinase</keyword>
<dbReference type="PANTHER" id="PTHR27009">
    <property type="entry name" value="RUST RESISTANCE KINASE LR10-RELATED"/>
    <property type="match status" value="1"/>
</dbReference>
<evidence type="ECO:0000256" key="6">
    <source>
        <dbReference type="ARBA" id="ARBA00023136"/>
    </source>
</evidence>
<feature type="domain" description="Protein kinase" evidence="8">
    <location>
        <begin position="1"/>
        <end position="123"/>
    </location>
</feature>
<accession>A0A8S0VGN3</accession>
<evidence type="ECO:0000259" key="8">
    <source>
        <dbReference type="PROSITE" id="PS50011"/>
    </source>
</evidence>
<dbReference type="Gene3D" id="1.10.510.10">
    <property type="entry name" value="Transferase(Phosphotransferase) domain 1"/>
    <property type="match status" value="1"/>
</dbReference>
<keyword evidence="3" id="KW-0812">Transmembrane</keyword>
<keyword evidence="7" id="KW-0325">Glycoprotein</keyword>
<reference evidence="9 10" key="1">
    <citation type="submission" date="2019-12" db="EMBL/GenBank/DDBJ databases">
        <authorList>
            <person name="Alioto T."/>
            <person name="Alioto T."/>
            <person name="Gomez Garrido J."/>
        </authorList>
    </citation>
    <scope>NUCLEOTIDE SEQUENCE [LARGE SCALE GENOMIC DNA]</scope>
</reference>
<dbReference type="InterPro" id="IPR011009">
    <property type="entry name" value="Kinase-like_dom_sf"/>
</dbReference>
<dbReference type="GO" id="GO:0016020">
    <property type="term" value="C:membrane"/>
    <property type="evidence" value="ECO:0007669"/>
    <property type="project" value="UniProtKB-SubCell"/>
</dbReference>
<dbReference type="EMBL" id="CACTIH010009760">
    <property type="protein sequence ID" value="CAA3032966.1"/>
    <property type="molecule type" value="Genomic_DNA"/>
</dbReference>
<dbReference type="GO" id="GO:0004674">
    <property type="term" value="F:protein serine/threonine kinase activity"/>
    <property type="evidence" value="ECO:0007669"/>
    <property type="project" value="UniProtKB-KW"/>
</dbReference>
<dbReference type="Proteomes" id="UP000594638">
    <property type="component" value="Unassembled WGS sequence"/>
</dbReference>
<dbReference type="GO" id="GO:0005524">
    <property type="term" value="F:ATP binding"/>
    <property type="evidence" value="ECO:0007669"/>
    <property type="project" value="InterPro"/>
</dbReference>
<keyword evidence="10" id="KW-1185">Reference proteome</keyword>
<proteinExistence type="predicted"/>
<dbReference type="InterPro" id="IPR000719">
    <property type="entry name" value="Prot_kinase_dom"/>
</dbReference>
<organism evidence="9 10">
    <name type="scientific">Olea europaea subsp. europaea</name>
    <dbReference type="NCBI Taxonomy" id="158383"/>
    <lineage>
        <taxon>Eukaryota</taxon>
        <taxon>Viridiplantae</taxon>
        <taxon>Streptophyta</taxon>
        <taxon>Embryophyta</taxon>
        <taxon>Tracheophyta</taxon>
        <taxon>Spermatophyta</taxon>
        <taxon>Magnoliopsida</taxon>
        <taxon>eudicotyledons</taxon>
        <taxon>Gunneridae</taxon>
        <taxon>Pentapetalae</taxon>
        <taxon>asterids</taxon>
        <taxon>lamiids</taxon>
        <taxon>Lamiales</taxon>
        <taxon>Oleaceae</taxon>
        <taxon>Oleeae</taxon>
        <taxon>Olea</taxon>
    </lineage>
</organism>
<dbReference type="AlphaFoldDB" id="A0A8S0VGN3"/>
<sequence>MTSARGTMGYIAPEILYRNFGRASYKSDVYSSGMLLLEMSSRRVDIRIEEDNDATVLKKLAIAGLLCIQWYPTDRPSMKVVVQMLEGDGDDLTMPSLSVPAKSIGGIHGRPYQVELAVISESE</sequence>
<dbReference type="PROSITE" id="PS50011">
    <property type="entry name" value="PROTEIN_KINASE_DOM"/>
    <property type="match status" value="1"/>
</dbReference>
<keyword evidence="6" id="KW-0472">Membrane</keyword>
<protein>
    <submittedName>
        <fullName evidence="9">Rust resistance kinase Lr10-like</fullName>
    </submittedName>
</protein>
<evidence type="ECO:0000256" key="3">
    <source>
        <dbReference type="ARBA" id="ARBA00022692"/>
    </source>
</evidence>
<keyword evidence="5" id="KW-1133">Transmembrane helix</keyword>
<evidence type="ECO:0000256" key="7">
    <source>
        <dbReference type="ARBA" id="ARBA00023180"/>
    </source>
</evidence>
<comment type="subcellular location">
    <subcellularLocation>
        <location evidence="1">Membrane</location>
        <topology evidence="1">Single-pass type I membrane protein</topology>
    </subcellularLocation>
</comment>
<gene>
    <name evidence="9" type="ORF">OLEA9_A064105</name>
</gene>
<comment type="caution">
    <text evidence="9">The sequence shown here is derived from an EMBL/GenBank/DDBJ whole genome shotgun (WGS) entry which is preliminary data.</text>
</comment>
<dbReference type="Gramene" id="OE9A064105T1">
    <property type="protein sequence ID" value="OE9A064105C1"/>
    <property type="gene ID" value="OE9A064105"/>
</dbReference>
<evidence type="ECO:0000313" key="9">
    <source>
        <dbReference type="EMBL" id="CAA3032966.1"/>
    </source>
</evidence>